<proteinExistence type="predicted"/>
<keyword evidence="2" id="KW-1185">Reference proteome</keyword>
<dbReference type="EMBL" id="JARKIF010000020">
    <property type="protein sequence ID" value="KAJ7617774.1"/>
    <property type="molecule type" value="Genomic_DNA"/>
</dbReference>
<evidence type="ECO:0000313" key="1">
    <source>
        <dbReference type="EMBL" id="KAJ7617774.1"/>
    </source>
</evidence>
<sequence length="528" mass="59222">MVLTRHHNPLSYLLPRYQRSIGAIATELRMQSSPFVRLLESNDPPDEGEIVLIRRFLDENRARLDELRTMPQSTPEVDQLERCIQAHTALLSPIRCVPGELLSEIFTYSSYKRKVGTHRIDAPPWPLGYVCRTWRNAALSTSLLWRRLTIYEPRSTSATIHMIFPLSMIETQLVLSGNATLDIWMNVRSRGSAGHHKDLLHALLQHSHRWRVFNMCLRGSEDLVPALSGMYNRIPQLREFILTQDNLQPGEGHSYLSEAPALRRLILTGSTLRARSPYIPTAPWDQIIHYRASGTAQQNFDILLATPGLVQCGLGFIKVDSEVEYHAGRHVVLPCLRRLRLGVAPEPARDFLAHITAGPTLESLTVCAPYTAVPSFLHRSSSGRLTCLYLDNDHRSTTAEEIVNVLRDAPVVRTLGILCGAPSDHEMGPVWSAMTIQDRQGAANILCPVLKSLVYTCRGEHEAIDPPFFPMVQSRCSEYQGGGATLHSLRVVAIDTLPEFVESLRQGMVSLPDELKSQVLEGKEGRLF</sequence>
<dbReference type="AlphaFoldDB" id="A0AAD7BD72"/>
<accession>A0AAD7BD72</accession>
<dbReference type="Proteomes" id="UP001221142">
    <property type="component" value="Unassembled WGS sequence"/>
</dbReference>
<name>A0AAD7BD72_9AGAR</name>
<evidence type="ECO:0008006" key="3">
    <source>
        <dbReference type="Google" id="ProtNLM"/>
    </source>
</evidence>
<protein>
    <recommendedName>
        <fullName evidence="3">F-box domain-containing protein</fullName>
    </recommendedName>
</protein>
<gene>
    <name evidence="1" type="ORF">FB45DRAFT_1102984</name>
</gene>
<reference evidence="1" key="1">
    <citation type="submission" date="2023-03" db="EMBL/GenBank/DDBJ databases">
        <title>Massive genome expansion in bonnet fungi (Mycena s.s.) driven by repeated elements and novel gene families across ecological guilds.</title>
        <authorList>
            <consortium name="Lawrence Berkeley National Laboratory"/>
            <person name="Harder C.B."/>
            <person name="Miyauchi S."/>
            <person name="Viragh M."/>
            <person name="Kuo A."/>
            <person name="Thoen E."/>
            <person name="Andreopoulos B."/>
            <person name="Lu D."/>
            <person name="Skrede I."/>
            <person name="Drula E."/>
            <person name="Henrissat B."/>
            <person name="Morin E."/>
            <person name="Kohler A."/>
            <person name="Barry K."/>
            <person name="LaButti K."/>
            <person name="Morin E."/>
            <person name="Salamov A."/>
            <person name="Lipzen A."/>
            <person name="Mereny Z."/>
            <person name="Hegedus B."/>
            <person name="Baldrian P."/>
            <person name="Stursova M."/>
            <person name="Weitz H."/>
            <person name="Taylor A."/>
            <person name="Grigoriev I.V."/>
            <person name="Nagy L.G."/>
            <person name="Martin F."/>
            <person name="Kauserud H."/>
        </authorList>
    </citation>
    <scope>NUCLEOTIDE SEQUENCE</scope>
    <source>
        <strain evidence="1">9284</strain>
    </source>
</reference>
<organism evidence="1 2">
    <name type="scientific">Roridomyces roridus</name>
    <dbReference type="NCBI Taxonomy" id="1738132"/>
    <lineage>
        <taxon>Eukaryota</taxon>
        <taxon>Fungi</taxon>
        <taxon>Dikarya</taxon>
        <taxon>Basidiomycota</taxon>
        <taxon>Agaricomycotina</taxon>
        <taxon>Agaricomycetes</taxon>
        <taxon>Agaricomycetidae</taxon>
        <taxon>Agaricales</taxon>
        <taxon>Marasmiineae</taxon>
        <taxon>Mycenaceae</taxon>
        <taxon>Roridomyces</taxon>
    </lineage>
</organism>
<evidence type="ECO:0000313" key="2">
    <source>
        <dbReference type="Proteomes" id="UP001221142"/>
    </source>
</evidence>
<comment type="caution">
    <text evidence="1">The sequence shown here is derived from an EMBL/GenBank/DDBJ whole genome shotgun (WGS) entry which is preliminary data.</text>
</comment>